<comment type="similarity">
    <text evidence="2">Belongs to the major facilitator superfamily. Proton-dependent oligopeptide transporter (POT/PTR) (TC 2.A.17) family.</text>
</comment>
<dbReference type="AlphaFoldDB" id="A0AAD8MLV6"/>
<dbReference type="PROSITE" id="PS01022">
    <property type="entry name" value="PTR2_1"/>
    <property type="match status" value="1"/>
</dbReference>
<evidence type="ECO:0000256" key="5">
    <source>
        <dbReference type="ARBA" id="ARBA00023136"/>
    </source>
</evidence>
<feature type="transmembrane region" description="Helical" evidence="7">
    <location>
        <begin position="202"/>
        <end position="228"/>
    </location>
</feature>
<keyword evidence="9" id="KW-1185">Reference proteome</keyword>
<dbReference type="GO" id="GO:0022857">
    <property type="term" value="F:transmembrane transporter activity"/>
    <property type="evidence" value="ECO:0007669"/>
    <property type="project" value="InterPro"/>
</dbReference>
<comment type="subcellular location">
    <subcellularLocation>
        <location evidence="1">Membrane</location>
        <topology evidence="1">Multi-pass membrane protein</topology>
    </subcellularLocation>
</comment>
<keyword evidence="3 7" id="KW-0812">Transmembrane</keyword>
<keyword evidence="5 7" id="KW-0472">Membrane</keyword>
<name>A0AAD8MLV6_9APIA</name>
<dbReference type="EMBL" id="JAUIZM010000006">
    <property type="protein sequence ID" value="KAK1377612.1"/>
    <property type="molecule type" value="Genomic_DNA"/>
</dbReference>
<dbReference type="GO" id="GO:0006857">
    <property type="term" value="P:oligopeptide transport"/>
    <property type="evidence" value="ECO:0007669"/>
    <property type="project" value="InterPro"/>
</dbReference>
<reference evidence="8" key="1">
    <citation type="submission" date="2023-02" db="EMBL/GenBank/DDBJ databases">
        <title>Genome of toxic invasive species Heracleum sosnowskyi carries increased number of genes despite the absence of recent whole-genome duplications.</title>
        <authorList>
            <person name="Schelkunov M."/>
            <person name="Shtratnikova V."/>
            <person name="Makarenko M."/>
            <person name="Klepikova A."/>
            <person name="Omelchenko D."/>
            <person name="Novikova G."/>
            <person name="Obukhova E."/>
            <person name="Bogdanov V."/>
            <person name="Penin A."/>
            <person name="Logacheva M."/>
        </authorList>
    </citation>
    <scope>NUCLEOTIDE SEQUENCE</scope>
    <source>
        <strain evidence="8">Hsosn_3</strain>
        <tissue evidence="8">Leaf</tissue>
    </source>
</reference>
<evidence type="ECO:0000313" key="8">
    <source>
        <dbReference type="EMBL" id="KAK1377612.1"/>
    </source>
</evidence>
<feature type="transmembrane region" description="Helical" evidence="7">
    <location>
        <begin position="51"/>
        <end position="74"/>
    </location>
</feature>
<evidence type="ECO:0000256" key="2">
    <source>
        <dbReference type="ARBA" id="ARBA00005982"/>
    </source>
</evidence>
<feature type="transmembrane region" description="Helical" evidence="7">
    <location>
        <begin position="477"/>
        <end position="497"/>
    </location>
</feature>
<dbReference type="Pfam" id="PF00854">
    <property type="entry name" value="PTR2"/>
    <property type="match status" value="1"/>
</dbReference>
<evidence type="ECO:0000256" key="4">
    <source>
        <dbReference type="ARBA" id="ARBA00022989"/>
    </source>
</evidence>
<accession>A0AAD8MLV6</accession>
<comment type="similarity">
    <text evidence="6">Belongs to the major facilitator superfamily. Phosphate:H(+) symporter (TC 2.A.1.9) family.</text>
</comment>
<dbReference type="InterPro" id="IPR036259">
    <property type="entry name" value="MFS_trans_sf"/>
</dbReference>
<dbReference type="InterPro" id="IPR000109">
    <property type="entry name" value="POT_fam"/>
</dbReference>
<comment type="caution">
    <text evidence="8">The sequence shown here is derived from an EMBL/GenBank/DDBJ whole genome shotgun (WGS) entry which is preliminary data.</text>
</comment>
<feature type="transmembrane region" description="Helical" evidence="7">
    <location>
        <begin position="177"/>
        <end position="196"/>
    </location>
</feature>
<dbReference type="PANTHER" id="PTHR11654">
    <property type="entry name" value="OLIGOPEPTIDE TRANSPORTER-RELATED"/>
    <property type="match status" value="1"/>
</dbReference>
<feature type="transmembrane region" description="Helical" evidence="7">
    <location>
        <begin position="357"/>
        <end position="378"/>
    </location>
</feature>
<reference evidence="8" key="2">
    <citation type="submission" date="2023-05" db="EMBL/GenBank/DDBJ databases">
        <authorList>
            <person name="Schelkunov M.I."/>
        </authorList>
    </citation>
    <scope>NUCLEOTIDE SEQUENCE</scope>
    <source>
        <strain evidence="8">Hsosn_3</strain>
        <tissue evidence="8">Leaf</tissue>
    </source>
</reference>
<gene>
    <name evidence="8" type="ORF">POM88_024356</name>
</gene>
<feature type="transmembrane region" description="Helical" evidence="7">
    <location>
        <begin position="524"/>
        <end position="547"/>
    </location>
</feature>
<evidence type="ECO:0000256" key="6">
    <source>
        <dbReference type="ARBA" id="ARBA00044504"/>
    </source>
</evidence>
<dbReference type="Proteomes" id="UP001237642">
    <property type="component" value="Unassembled WGS sequence"/>
</dbReference>
<dbReference type="Gene3D" id="1.20.1250.20">
    <property type="entry name" value="MFS general substrate transporter like domains"/>
    <property type="match status" value="1"/>
</dbReference>
<evidence type="ECO:0000256" key="7">
    <source>
        <dbReference type="SAM" id="Phobius"/>
    </source>
</evidence>
<feature type="transmembrane region" description="Helical" evidence="7">
    <location>
        <begin position="86"/>
        <end position="110"/>
    </location>
</feature>
<evidence type="ECO:0000313" key="9">
    <source>
        <dbReference type="Proteomes" id="UP001237642"/>
    </source>
</evidence>
<evidence type="ECO:0000256" key="3">
    <source>
        <dbReference type="ARBA" id="ARBA00022692"/>
    </source>
</evidence>
<dbReference type="InterPro" id="IPR018456">
    <property type="entry name" value="PTR2_symporter_CS"/>
</dbReference>
<dbReference type="CDD" id="cd17416">
    <property type="entry name" value="MFS_NPF1_2"/>
    <property type="match status" value="1"/>
</dbReference>
<protein>
    <submittedName>
        <fullName evidence="8">Peptide/nitrate transporter</fullName>
    </submittedName>
</protein>
<sequence>MKTSSEQVTRKLGGLRTMPFIIANEAFEKVASTGLHANMILYLVFEYHMDVVRATTVLFLWNAIANFMPILGAFLSDSYLGRFRVIALGTVITLIGTVILWLTAIFPEFTPPYCDIRKPSDCVKANSGQLAILFISLAVMAIGAGGIRPCSLAFGADQFDKPNNPENERTLQRFFNLYYASVGISLMISVTVIVYIQNVFGWIVGFGVPVGCLLLSTVLFLIGSPLFIKIKPNKSMLQDFVQVVSLSWKNKHLALPPEKLDGWYHHNQGSKFVAPTDKLRFLNKACVLRIEEPDGSAVAPKNKCTVEQVEEFKALIRVLPIWSTGIIIAVTVSQHSFPVLQADTMDRTLIGDFKIPSGSYGVFTLLTLTIWVALYDQLIVPLLTKITKIPGGITLQQRMGTGLFLSILATAVAAITEKIRRQHAIDEGLLDTPKGVVNMSAMWLIPQYAIIGLAEAFNAIGQIEFYYSQFPKSMGSIGVALFALGSAFGNLLGSLIVEIVDKVSKHGGKESWVGNNLNKGHYDYYYWVLAILCAANFFYFLVCTWAYGPNVEQKVWNHDAEESMDMEKDSELYESSMISVALSKQSPLHVY</sequence>
<proteinExistence type="inferred from homology"/>
<feature type="transmembrane region" description="Helical" evidence="7">
    <location>
        <begin position="399"/>
        <end position="416"/>
    </location>
</feature>
<evidence type="ECO:0000256" key="1">
    <source>
        <dbReference type="ARBA" id="ARBA00004141"/>
    </source>
</evidence>
<organism evidence="8 9">
    <name type="scientific">Heracleum sosnowskyi</name>
    <dbReference type="NCBI Taxonomy" id="360622"/>
    <lineage>
        <taxon>Eukaryota</taxon>
        <taxon>Viridiplantae</taxon>
        <taxon>Streptophyta</taxon>
        <taxon>Embryophyta</taxon>
        <taxon>Tracheophyta</taxon>
        <taxon>Spermatophyta</taxon>
        <taxon>Magnoliopsida</taxon>
        <taxon>eudicotyledons</taxon>
        <taxon>Gunneridae</taxon>
        <taxon>Pentapetalae</taxon>
        <taxon>asterids</taxon>
        <taxon>campanulids</taxon>
        <taxon>Apiales</taxon>
        <taxon>Apiaceae</taxon>
        <taxon>Apioideae</taxon>
        <taxon>apioid superclade</taxon>
        <taxon>Tordylieae</taxon>
        <taxon>Tordyliinae</taxon>
        <taxon>Heracleum</taxon>
    </lineage>
</organism>
<feature type="transmembrane region" description="Helical" evidence="7">
    <location>
        <begin position="130"/>
        <end position="156"/>
    </location>
</feature>
<dbReference type="SUPFAM" id="SSF103473">
    <property type="entry name" value="MFS general substrate transporter"/>
    <property type="match status" value="1"/>
</dbReference>
<dbReference type="GO" id="GO:0016020">
    <property type="term" value="C:membrane"/>
    <property type="evidence" value="ECO:0007669"/>
    <property type="project" value="UniProtKB-SubCell"/>
</dbReference>
<keyword evidence="4 7" id="KW-1133">Transmembrane helix</keyword>